<evidence type="ECO:0000256" key="6">
    <source>
        <dbReference type="ARBA" id="ARBA00060491"/>
    </source>
</evidence>
<evidence type="ECO:0000256" key="5">
    <source>
        <dbReference type="ARBA" id="ARBA00037230"/>
    </source>
</evidence>
<feature type="transmembrane region" description="Helical" evidence="7">
    <location>
        <begin position="108"/>
        <end position="129"/>
    </location>
</feature>
<evidence type="ECO:0000256" key="4">
    <source>
        <dbReference type="ARBA" id="ARBA00023004"/>
    </source>
</evidence>
<dbReference type="FunFam" id="1.10.8.640:FF:000001">
    <property type="entry name" value="Cytochrome c-type biogenesis protein"/>
    <property type="match status" value="1"/>
</dbReference>
<feature type="chain" id="PRO_5011020767" description="Cytochrome c-type biogenesis protein" evidence="7">
    <location>
        <begin position="25"/>
        <end position="166"/>
    </location>
</feature>
<feature type="signal peptide" evidence="7">
    <location>
        <begin position="1"/>
        <end position="24"/>
    </location>
</feature>
<dbReference type="HOGENOM" id="CLU_107187_2_0_5"/>
<evidence type="ECO:0000313" key="9">
    <source>
        <dbReference type="EMBL" id="ABD08143.1"/>
    </source>
</evidence>
<dbReference type="Gene3D" id="1.10.8.640">
    <property type="entry name" value="Cytochrome C biogenesis protein"/>
    <property type="match status" value="1"/>
</dbReference>
<dbReference type="InterPro" id="IPR038297">
    <property type="entry name" value="CcmH/CycL/NrfF/Ccl2_sf"/>
</dbReference>
<keyword evidence="3 7" id="KW-0479">Metal-binding</keyword>
<keyword evidence="7" id="KW-0732">Signal</keyword>
<dbReference type="GO" id="GO:0017004">
    <property type="term" value="P:cytochrome complex assembly"/>
    <property type="evidence" value="ECO:0007669"/>
    <property type="project" value="UniProtKB-ARBA"/>
</dbReference>
<dbReference type="GO" id="GO:0046872">
    <property type="term" value="F:metal ion binding"/>
    <property type="evidence" value="ECO:0007669"/>
    <property type="project" value="UniProtKB-KW"/>
</dbReference>
<comment type="subcellular location">
    <subcellularLocation>
        <location evidence="6">Membrane</location>
        <topology evidence="6">Single-pass membrane protein</topology>
        <orientation evidence="6">Periplasmic side</orientation>
    </subcellularLocation>
</comment>
<organism evidence="9 10">
    <name type="scientific">Rhodopseudomonas palustris (strain HaA2)</name>
    <dbReference type="NCBI Taxonomy" id="316058"/>
    <lineage>
        <taxon>Bacteria</taxon>
        <taxon>Pseudomonadati</taxon>
        <taxon>Pseudomonadota</taxon>
        <taxon>Alphaproteobacteria</taxon>
        <taxon>Hyphomicrobiales</taxon>
        <taxon>Nitrobacteraceae</taxon>
        <taxon>Rhodopseudomonas</taxon>
    </lineage>
</organism>
<dbReference type="KEGG" id="rpb:RPB_3447"/>
<evidence type="ECO:0000256" key="1">
    <source>
        <dbReference type="ARBA" id="ARBA00010342"/>
    </source>
</evidence>
<dbReference type="EMBL" id="CP000250">
    <property type="protein sequence ID" value="ABD08143.1"/>
    <property type="molecule type" value="Genomic_DNA"/>
</dbReference>
<evidence type="ECO:0000256" key="3">
    <source>
        <dbReference type="ARBA" id="ARBA00022723"/>
    </source>
</evidence>
<dbReference type="Pfam" id="PF03918">
    <property type="entry name" value="CcmH"/>
    <property type="match status" value="1"/>
</dbReference>
<keyword evidence="7" id="KW-0472">Membrane</keyword>
<dbReference type="PANTHER" id="PTHR47601:SF1">
    <property type="entry name" value="CYTOCHROME C-TYPE BIOGENESIS CCMH-LIKE MITOCHONDRIAL PROTEIN"/>
    <property type="match status" value="1"/>
</dbReference>
<dbReference type="CDD" id="cd16378">
    <property type="entry name" value="CcmH_N"/>
    <property type="match status" value="1"/>
</dbReference>
<dbReference type="Proteomes" id="UP000008809">
    <property type="component" value="Chromosome"/>
</dbReference>
<evidence type="ECO:0000256" key="2">
    <source>
        <dbReference type="ARBA" id="ARBA00022617"/>
    </source>
</evidence>
<comment type="similarity">
    <text evidence="1 7">Belongs to the CcmH/CycL/Ccl2/NrfF family.</text>
</comment>
<keyword evidence="2 7" id="KW-0349">Heme</keyword>
<sequence>MRKLATIICLAITMLAVAIPLAHAVQPDEVMTDPAQEARARELSRELRCMVCQNQSIDDSDATLAKDLRLLVRERIAAGDSNNQVLDYLVARYGEFVLLKPRFESHTLVLWLVTPLVLFGGGLALWLHVRRRARGAARELETTQPLSAEEQARLDRLMAEGPDRSA</sequence>
<accession>Q2IUG7</accession>
<dbReference type="STRING" id="316058.RPB_3447"/>
<proteinExistence type="inferred from homology"/>
<evidence type="ECO:0000313" key="10">
    <source>
        <dbReference type="Proteomes" id="UP000008809"/>
    </source>
</evidence>
<keyword evidence="4 7" id="KW-0408">Iron</keyword>
<evidence type="ECO:0000256" key="7">
    <source>
        <dbReference type="RuleBase" id="RU364112"/>
    </source>
</evidence>
<reference evidence="9 10" key="1">
    <citation type="submission" date="2006-01" db="EMBL/GenBank/DDBJ databases">
        <title>Complete sequence of Rhodopseudomonas palustris HaA2.</title>
        <authorList>
            <consortium name="US DOE Joint Genome Institute"/>
            <person name="Copeland A."/>
            <person name="Lucas S."/>
            <person name="Lapidus A."/>
            <person name="Barry K."/>
            <person name="Detter J.C."/>
            <person name="Glavina T."/>
            <person name="Hammon N."/>
            <person name="Israni S."/>
            <person name="Pitluck S."/>
            <person name="Chain P."/>
            <person name="Malfatti S."/>
            <person name="Shin M."/>
            <person name="Vergez L."/>
            <person name="Schmutz J."/>
            <person name="Larimer F."/>
            <person name="Land M."/>
            <person name="Hauser L."/>
            <person name="Pelletier D.A."/>
            <person name="Kyrpides N."/>
            <person name="Anderson I."/>
            <person name="Oda Y."/>
            <person name="Harwood C.S."/>
            <person name="Richardson P."/>
        </authorList>
    </citation>
    <scope>NUCLEOTIDE SEQUENCE [LARGE SCALE GENOMIC DNA]</scope>
    <source>
        <strain evidence="9 10">HaA2</strain>
    </source>
</reference>
<keyword evidence="7" id="KW-0812">Transmembrane</keyword>
<comment type="function">
    <text evidence="5">Required for the biogenesis of c-type cytochromes. Possible subunit of a heme lyase.</text>
</comment>
<dbReference type="GO" id="GO:0016020">
    <property type="term" value="C:membrane"/>
    <property type="evidence" value="ECO:0007669"/>
    <property type="project" value="UniProtKB-SubCell"/>
</dbReference>
<dbReference type="PANTHER" id="PTHR47601">
    <property type="match status" value="1"/>
</dbReference>
<protein>
    <recommendedName>
        <fullName evidence="7">Cytochrome c-type biogenesis protein</fullName>
    </recommendedName>
</protein>
<keyword evidence="10" id="KW-1185">Reference proteome</keyword>
<evidence type="ECO:0000259" key="8">
    <source>
        <dbReference type="Pfam" id="PF03918"/>
    </source>
</evidence>
<dbReference type="OrthoDB" id="9804975at2"/>
<dbReference type="eggNOG" id="COG3088">
    <property type="taxonomic scope" value="Bacteria"/>
</dbReference>
<gene>
    <name evidence="9" type="ordered locus">RPB_3447</name>
</gene>
<dbReference type="InterPro" id="IPR005616">
    <property type="entry name" value="CcmH/CycL/Ccl2/NrfF_N"/>
</dbReference>
<name>Q2IUG7_RHOP2</name>
<keyword evidence="7" id="KW-1133">Transmembrane helix</keyword>
<feature type="domain" description="CcmH/CycL/Ccl2/NrfF N-terminal" evidence="8">
    <location>
        <begin position="14"/>
        <end position="158"/>
    </location>
</feature>
<dbReference type="AlphaFoldDB" id="Q2IUG7"/>